<protein>
    <submittedName>
        <fullName evidence="1">Uncharacterized protein</fullName>
    </submittedName>
</protein>
<accession>A0AA86N156</accession>
<proteinExistence type="predicted"/>
<dbReference type="EMBL" id="OX365700">
    <property type="protein sequence ID" value="CAI4032802.1"/>
    <property type="molecule type" value="Genomic_DNA"/>
</dbReference>
<gene>
    <name evidence="1" type="ORF">DNFV4_03232</name>
</gene>
<sequence length="180" mass="20099">MSTVVKQLSLQVCYVCGLVREPEPTSDHDDESLWHDLNSYLERHRLRGNDYKLTHGYCPVCIERYALGGASSADERELITDRVQPITRLILRTIGYNPGCSLEALMQACLPFTWNQILLEVDRLSRTGEIQLSLSGLGRYTLSLSPRRSGMAFDALASTVAPPDSEIQCPRLETSVTPTV</sequence>
<name>A0AA86N156_9BACT</name>
<evidence type="ECO:0000313" key="1">
    <source>
        <dbReference type="EMBL" id="CAI4032802.1"/>
    </source>
</evidence>
<reference evidence="1" key="1">
    <citation type="submission" date="2022-10" db="EMBL/GenBank/DDBJ databases">
        <authorList>
            <person name="Koch H."/>
        </authorList>
    </citation>
    <scope>NUCLEOTIDE SEQUENCE</scope>
    <source>
        <strain evidence="1">DNF</strain>
    </source>
</reference>
<dbReference type="KEGG" id="nti:DNFV4_03232"/>
<organism evidence="1 2">
    <name type="scientific">Nitrospira tepida</name>
    <dbReference type="NCBI Taxonomy" id="2973512"/>
    <lineage>
        <taxon>Bacteria</taxon>
        <taxon>Pseudomonadati</taxon>
        <taxon>Nitrospirota</taxon>
        <taxon>Nitrospiria</taxon>
        <taxon>Nitrospirales</taxon>
        <taxon>Nitrospiraceae</taxon>
        <taxon>Nitrospira</taxon>
    </lineage>
</organism>
<dbReference type="Proteomes" id="UP001179121">
    <property type="component" value="Chromosome"/>
</dbReference>
<keyword evidence="2" id="KW-1185">Reference proteome</keyword>
<evidence type="ECO:0000313" key="2">
    <source>
        <dbReference type="Proteomes" id="UP001179121"/>
    </source>
</evidence>
<dbReference type="AlphaFoldDB" id="A0AA86N156"/>